<dbReference type="SUPFAM" id="SSF55729">
    <property type="entry name" value="Acyl-CoA N-acyltransferases (Nat)"/>
    <property type="match status" value="1"/>
</dbReference>
<protein>
    <submittedName>
        <fullName evidence="4">N-acetyltransferase</fullName>
    </submittedName>
</protein>
<dbReference type="Proteomes" id="UP000604481">
    <property type="component" value="Unassembled WGS sequence"/>
</dbReference>
<evidence type="ECO:0000256" key="1">
    <source>
        <dbReference type="ARBA" id="ARBA00022679"/>
    </source>
</evidence>
<evidence type="ECO:0000259" key="3">
    <source>
        <dbReference type="PROSITE" id="PS51186"/>
    </source>
</evidence>
<accession>A0A8J7FLG1</accession>
<reference evidence="4 5" key="1">
    <citation type="submission" date="2020-10" db="EMBL/GenBank/DDBJ databases">
        <title>The genome sequence of Chitinilyticum litopenaei 4Y14.</title>
        <authorList>
            <person name="Liu Y."/>
        </authorList>
    </citation>
    <scope>NUCLEOTIDE SEQUENCE [LARGE SCALE GENOMIC DNA]</scope>
    <source>
        <strain evidence="4 5">4Y14</strain>
    </source>
</reference>
<dbReference type="GO" id="GO:0016747">
    <property type="term" value="F:acyltransferase activity, transferring groups other than amino-acyl groups"/>
    <property type="evidence" value="ECO:0007669"/>
    <property type="project" value="InterPro"/>
</dbReference>
<dbReference type="AlphaFoldDB" id="A0A8J7FLG1"/>
<dbReference type="Pfam" id="PF00583">
    <property type="entry name" value="Acetyltransf_1"/>
    <property type="match status" value="1"/>
</dbReference>
<dbReference type="InterPro" id="IPR000182">
    <property type="entry name" value="GNAT_dom"/>
</dbReference>
<evidence type="ECO:0000256" key="2">
    <source>
        <dbReference type="ARBA" id="ARBA00023315"/>
    </source>
</evidence>
<dbReference type="RefSeq" id="WP_194116496.1">
    <property type="nucleotide sequence ID" value="NZ_JADFUA010000006.1"/>
</dbReference>
<feature type="domain" description="N-acetyltransferase" evidence="3">
    <location>
        <begin position="7"/>
        <end position="160"/>
    </location>
</feature>
<evidence type="ECO:0000313" key="4">
    <source>
        <dbReference type="EMBL" id="MBE9609975.1"/>
    </source>
</evidence>
<dbReference type="CDD" id="cd04301">
    <property type="entry name" value="NAT_SF"/>
    <property type="match status" value="1"/>
</dbReference>
<evidence type="ECO:0000313" key="5">
    <source>
        <dbReference type="Proteomes" id="UP000604481"/>
    </source>
</evidence>
<organism evidence="4 5">
    <name type="scientific">Chitinilyticum piscinae</name>
    <dbReference type="NCBI Taxonomy" id="2866724"/>
    <lineage>
        <taxon>Bacteria</taxon>
        <taxon>Pseudomonadati</taxon>
        <taxon>Pseudomonadota</taxon>
        <taxon>Betaproteobacteria</taxon>
        <taxon>Neisseriales</taxon>
        <taxon>Chitinibacteraceae</taxon>
        <taxon>Chitinilyticum</taxon>
    </lineage>
</organism>
<keyword evidence="2" id="KW-0012">Acyltransferase</keyword>
<dbReference type="Gene3D" id="3.40.630.30">
    <property type="match status" value="1"/>
</dbReference>
<dbReference type="PROSITE" id="PS51186">
    <property type="entry name" value="GNAT"/>
    <property type="match status" value="1"/>
</dbReference>
<dbReference type="PANTHER" id="PTHR43072">
    <property type="entry name" value="N-ACETYLTRANSFERASE"/>
    <property type="match status" value="1"/>
</dbReference>
<keyword evidence="1" id="KW-0808">Transferase</keyword>
<proteinExistence type="predicted"/>
<gene>
    <name evidence="4" type="ORF">INR99_11535</name>
</gene>
<keyword evidence="5" id="KW-1185">Reference proteome</keyword>
<comment type="caution">
    <text evidence="4">The sequence shown here is derived from an EMBL/GenBank/DDBJ whole genome shotgun (WGS) entry which is preliminary data.</text>
</comment>
<dbReference type="PANTHER" id="PTHR43072:SF23">
    <property type="entry name" value="UPF0039 PROTEIN C11D3.02C"/>
    <property type="match status" value="1"/>
</dbReference>
<name>A0A8J7FLG1_9NEIS</name>
<dbReference type="EMBL" id="JADFUA010000006">
    <property type="protein sequence ID" value="MBE9609975.1"/>
    <property type="molecule type" value="Genomic_DNA"/>
</dbReference>
<sequence length="182" mass="19721">MRDWDRLKVRGARPADLVEIVAIYNSTVASRQVTADTEPVTVASREAWFAAHQCAERPLWVVEDGAGLLGWLSFSSFYGRPAYAGTAEVSIYLHERARGKGLGRWLLDEALRAAPALGLHTLLGFIFGHNRPSIALFEQAGFTTWGMLPRVAVLDGLERDLLILGCRIAEDASVGSGAVGGN</sequence>
<dbReference type="InterPro" id="IPR016181">
    <property type="entry name" value="Acyl_CoA_acyltransferase"/>
</dbReference>